<accession>V6HXA0</accession>
<reference evidence="1" key="1">
    <citation type="submission" date="2013-05" db="EMBL/GenBank/DDBJ databases">
        <authorList>
            <person name="Harkins D.M."/>
            <person name="Durkin A.S."/>
            <person name="Brinkac L.M."/>
            <person name="Haft D.H."/>
            <person name="Selengut J.D."/>
            <person name="Sanka R."/>
            <person name="DePew J."/>
            <person name="Purushe J."/>
            <person name="Hartskeerl R.A."/>
            <person name="Ahmed A."/>
            <person name="van der Linden H."/>
            <person name="Goris M.G.A."/>
            <person name="Vinetz J.M."/>
            <person name="Sutton G.G."/>
            <person name="Nierman W.C."/>
            <person name="Fouts D.E."/>
        </authorList>
    </citation>
    <scope>NUCLEOTIDE SEQUENCE [LARGE SCALE GENOMIC DNA]</scope>
    <source>
        <strain evidence="1">L 60</strain>
    </source>
</reference>
<name>V6HXA0_9LEPT</name>
<keyword evidence="2" id="KW-1185">Reference proteome</keyword>
<dbReference type="Proteomes" id="UP000018747">
    <property type="component" value="Unassembled WGS sequence"/>
</dbReference>
<organism evidence="1 2">
    <name type="scientific">Leptospira alexanderi serovar Manhao 3 str. L 60</name>
    <dbReference type="NCBI Taxonomy" id="1049759"/>
    <lineage>
        <taxon>Bacteria</taxon>
        <taxon>Pseudomonadati</taxon>
        <taxon>Spirochaetota</taxon>
        <taxon>Spirochaetia</taxon>
        <taxon>Leptospirales</taxon>
        <taxon>Leptospiraceae</taxon>
        <taxon>Leptospira</taxon>
    </lineage>
</organism>
<sequence length="89" mass="10318">MRKLPENAVIPMASERLREKLAHAREAGALVLSLLNTPNAINSRTFDRNGEKRRRLKYRIECSSKNACGTFSQRREAKNLHRKNIRKTE</sequence>
<proteinExistence type="predicted"/>
<gene>
    <name evidence="1" type="ORF">LEP1GSC062_3458</name>
</gene>
<evidence type="ECO:0000313" key="2">
    <source>
        <dbReference type="Proteomes" id="UP000018747"/>
    </source>
</evidence>
<protein>
    <submittedName>
        <fullName evidence="1">Uncharacterized protein</fullName>
    </submittedName>
</protein>
<comment type="caution">
    <text evidence="1">The sequence shown here is derived from an EMBL/GenBank/DDBJ whole genome shotgun (WGS) entry which is preliminary data.</text>
</comment>
<dbReference type="EMBL" id="AHMT02000030">
    <property type="protein sequence ID" value="EQA62575.1"/>
    <property type="molecule type" value="Genomic_DNA"/>
</dbReference>
<dbReference type="AlphaFoldDB" id="V6HXA0"/>
<evidence type="ECO:0000313" key="1">
    <source>
        <dbReference type="EMBL" id="EQA62575.1"/>
    </source>
</evidence>